<name>A0A427YRX8_9TREE</name>
<feature type="region of interest" description="Disordered" evidence="2">
    <location>
        <begin position="89"/>
        <end position="108"/>
    </location>
</feature>
<dbReference type="GO" id="GO:0005739">
    <property type="term" value="C:mitochondrion"/>
    <property type="evidence" value="ECO:0007669"/>
    <property type="project" value="TreeGrafter"/>
</dbReference>
<feature type="region of interest" description="Disordered" evidence="2">
    <location>
        <begin position="114"/>
        <end position="148"/>
    </location>
</feature>
<evidence type="ECO:0000313" key="3">
    <source>
        <dbReference type="EMBL" id="RSH93822.1"/>
    </source>
</evidence>
<dbReference type="SUPFAM" id="SSF48452">
    <property type="entry name" value="TPR-like"/>
    <property type="match status" value="1"/>
</dbReference>
<feature type="region of interest" description="Disordered" evidence="2">
    <location>
        <begin position="1036"/>
        <end position="1064"/>
    </location>
</feature>
<dbReference type="AlphaFoldDB" id="A0A427YRX8"/>
<gene>
    <name evidence="3" type="ORF">EHS25_006470</name>
</gene>
<dbReference type="Pfam" id="PF13812">
    <property type="entry name" value="PPR_3"/>
    <property type="match status" value="1"/>
</dbReference>
<protein>
    <recommendedName>
        <fullName evidence="5">Pentacotripeptide-repeat region of PRORP domain-containing protein</fullName>
    </recommendedName>
</protein>
<dbReference type="Proteomes" id="UP000279259">
    <property type="component" value="Unassembled WGS sequence"/>
</dbReference>
<evidence type="ECO:0000313" key="4">
    <source>
        <dbReference type="Proteomes" id="UP000279259"/>
    </source>
</evidence>
<dbReference type="PROSITE" id="PS51375">
    <property type="entry name" value="PPR"/>
    <property type="match status" value="3"/>
</dbReference>
<dbReference type="PANTHER" id="PTHR47938:SF35">
    <property type="entry name" value="PENTATRICOPEPTIDE REPEAT-CONTAINING PROTEIN 4, MITOCHONDRIAL-RELATED"/>
    <property type="match status" value="1"/>
</dbReference>
<organism evidence="3 4">
    <name type="scientific">Saitozyma podzolica</name>
    <dbReference type="NCBI Taxonomy" id="1890683"/>
    <lineage>
        <taxon>Eukaryota</taxon>
        <taxon>Fungi</taxon>
        <taxon>Dikarya</taxon>
        <taxon>Basidiomycota</taxon>
        <taxon>Agaricomycotina</taxon>
        <taxon>Tremellomycetes</taxon>
        <taxon>Tremellales</taxon>
        <taxon>Trimorphomycetaceae</taxon>
        <taxon>Saitozyma</taxon>
    </lineage>
</organism>
<feature type="repeat" description="PPR" evidence="1">
    <location>
        <begin position="569"/>
        <end position="603"/>
    </location>
</feature>
<dbReference type="EMBL" id="RSCD01000003">
    <property type="protein sequence ID" value="RSH93822.1"/>
    <property type="molecule type" value="Genomic_DNA"/>
</dbReference>
<dbReference type="OrthoDB" id="185373at2759"/>
<feature type="compositionally biased region" description="Low complexity" evidence="2">
    <location>
        <begin position="128"/>
        <end position="140"/>
    </location>
</feature>
<feature type="compositionally biased region" description="Basic and acidic residues" evidence="2">
    <location>
        <begin position="96"/>
        <end position="108"/>
    </location>
</feature>
<reference evidence="3 4" key="1">
    <citation type="submission" date="2018-11" db="EMBL/GenBank/DDBJ databases">
        <title>Genome sequence of Saitozyma podzolica DSM 27192.</title>
        <authorList>
            <person name="Aliyu H."/>
            <person name="Gorte O."/>
            <person name="Ochsenreither K."/>
        </authorList>
    </citation>
    <scope>NUCLEOTIDE SEQUENCE [LARGE SCALE GENOMIC DNA]</scope>
    <source>
        <strain evidence="3 4">DSM 27192</strain>
    </source>
</reference>
<keyword evidence="4" id="KW-1185">Reference proteome</keyword>
<dbReference type="NCBIfam" id="TIGR00756">
    <property type="entry name" value="PPR"/>
    <property type="match status" value="2"/>
</dbReference>
<dbReference type="GO" id="GO:0140053">
    <property type="term" value="P:mitochondrial gene expression"/>
    <property type="evidence" value="ECO:0007669"/>
    <property type="project" value="TreeGrafter"/>
</dbReference>
<accession>A0A427YRX8</accession>
<dbReference type="STRING" id="1890683.A0A427YRX8"/>
<evidence type="ECO:0000256" key="1">
    <source>
        <dbReference type="PROSITE-ProRule" id="PRU00708"/>
    </source>
</evidence>
<dbReference type="Gene3D" id="1.25.40.10">
    <property type="entry name" value="Tetratricopeptide repeat domain"/>
    <property type="match status" value="2"/>
</dbReference>
<evidence type="ECO:0008006" key="5">
    <source>
        <dbReference type="Google" id="ProtNLM"/>
    </source>
</evidence>
<dbReference type="InterPro" id="IPR002885">
    <property type="entry name" value="PPR_rpt"/>
</dbReference>
<sequence length="1210" mass="133620">MRASHLPAPPIRGGRIAPSALIHVLSIVQRAYVGPSRAAPTAPSQARRNFSVLVKGKARCEQTVTTLTSSRSRHRTLSTPANEKYREYASSAQAVLEHDPPDHVDYDQDHDQRHYVTSQSSHDPHSPFPDASAPLSSPSSQPNPPLTTLPYRLHQSLLRWKQVSLTPAKFRLQFNGRSLAPMTLASTTTLVQLCSLWLSQATPSDWAWLGGQLGHMVSELTSQSPQSSDSDPEVLRVGQALRAYALAVLEQDTDARATLFSSRDERPDWQPKFPLSLALHALTRARLDEWQLARREMAQALRCMVRRDSATSQSEASCLDEYARLADVAGREEEIVDLLVEGGKTLRHIVISGSRHEPGKSQIADFFFSSFTCLRHPADWLTARLGVADSYPRWIGHHLGPFLLKVFTSDPKHAHDALLIVHALQAAGIRVPVDRALQVAYNLSRVGSHKKAIGLVAYIREQGLSTTSGNLARMLRVYSSAGDVESADAIYRELEQTDQVQSTNRLDLALAYAGRGNVTAVANLLSADSSRPIDRDISALRAMHLASVNAVNVELASAYFDKINALQPSVPIFNRMISFYAALSDVDNALDTFNSLLDSGLSPDCASYTSLIALFAHRRDLTNARNVFQALLDAQIVPDAIAWAAMLNAEVEAGNWLDVASRYATLPSDIQSHISVATVVLKAFVLLSTPTSQVLALYRSIKEPTGYLWALAIQSAVDNRDITLARDLYEEMDSTATELPHAPQPDVYTFSILLHAYFKIDDMESARAVYDEMLKREIIPSSVTYAMIIDSYASATNQQSFEMAHDLAMSIHRQATAERNRARGTVSENLFGPLVDASARAGETDLAKTYFDLATSTSNSIHMYTKLMDAYRRAGRVESVLDTWGTAFRMACENTSFKVKSLTSTATTKITWADPSRGSTTTRSPDNLLCFPLSVVLDSLSSVGRHADIQRVWSSVKDAGFGFDSQNYNHYAVALARTGDIEEAFKVVERILIPRWSAIRDRRIAAKRMTQDLPPAEPTSAALDDQGESAIADLPVSVGFRPPNRRHEHRWDQSTELAPSMKRRQDANTVQTLVTWRPTDVLWRPSFLTMSVLEHAYRQLEEAKFRGVWVGLPADEGEMEGDLESESGGENGRGGRAQGGSGAARDDAGGVITFPSFGNAPLRDAEGNPRKISPGAMIARLNRKYFKVMAMISLYRRKKASRLEQERKAR</sequence>
<proteinExistence type="predicted"/>
<feature type="region of interest" description="Disordered" evidence="2">
    <location>
        <begin position="64"/>
        <end position="84"/>
    </location>
</feature>
<dbReference type="PANTHER" id="PTHR47938">
    <property type="entry name" value="RESPIRATORY COMPLEX I CHAPERONE (CIA84), PUTATIVE (AFU_ORTHOLOGUE AFUA_2G06020)-RELATED"/>
    <property type="match status" value="1"/>
</dbReference>
<feature type="repeat" description="PPR" evidence="1">
    <location>
        <begin position="604"/>
        <end position="638"/>
    </location>
</feature>
<dbReference type="GO" id="GO:0003729">
    <property type="term" value="F:mRNA binding"/>
    <property type="evidence" value="ECO:0007669"/>
    <property type="project" value="TreeGrafter"/>
</dbReference>
<feature type="repeat" description="PPR" evidence="1">
    <location>
        <begin position="746"/>
        <end position="780"/>
    </location>
</feature>
<dbReference type="InterPro" id="IPR011990">
    <property type="entry name" value="TPR-like_helical_dom_sf"/>
</dbReference>
<dbReference type="Pfam" id="PF13041">
    <property type="entry name" value="PPR_2"/>
    <property type="match status" value="1"/>
</dbReference>
<feature type="compositionally biased region" description="Gly residues" evidence="2">
    <location>
        <begin position="1129"/>
        <end position="1142"/>
    </location>
</feature>
<feature type="region of interest" description="Disordered" evidence="2">
    <location>
        <begin position="1118"/>
        <end position="1150"/>
    </location>
</feature>
<feature type="compositionally biased region" description="Acidic residues" evidence="2">
    <location>
        <begin position="1118"/>
        <end position="1127"/>
    </location>
</feature>
<evidence type="ECO:0000256" key="2">
    <source>
        <dbReference type="SAM" id="MobiDB-lite"/>
    </source>
</evidence>
<comment type="caution">
    <text evidence="3">The sequence shown here is derived from an EMBL/GenBank/DDBJ whole genome shotgun (WGS) entry which is preliminary data.</text>
</comment>